<feature type="region of interest" description="Disordered" evidence="1">
    <location>
        <begin position="97"/>
        <end position="124"/>
    </location>
</feature>
<dbReference type="VEuPathDB" id="FungiDB:SOCG_05320"/>
<feature type="compositionally biased region" description="Basic and acidic residues" evidence="1">
    <location>
        <begin position="107"/>
        <end position="124"/>
    </location>
</feature>
<evidence type="ECO:0000256" key="1">
    <source>
        <dbReference type="SAM" id="MobiDB-lite"/>
    </source>
</evidence>
<dbReference type="Proteomes" id="UP000016088">
    <property type="component" value="Unassembled WGS sequence"/>
</dbReference>
<reference evidence="2 3" key="1">
    <citation type="journal article" date="2011" name="Science">
        <title>Comparative functional genomics of the fission yeasts.</title>
        <authorList>
            <person name="Rhind N."/>
            <person name="Chen Z."/>
            <person name="Yassour M."/>
            <person name="Thompson D.A."/>
            <person name="Haas B.J."/>
            <person name="Habib N."/>
            <person name="Wapinski I."/>
            <person name="Roy S."/>
            <person name="Lin M.F."/>
            <person name="Heiman D.I."/>
            <person name="Young S.K."/>
            <person name="Furuya K."/>
            <person name="Guo Y."/>
            <person name="Pidoux A."/>
            <person name="Chen H.M."/>
            <person name="Robbertse B."/>
            <person name="Goldberg J.M."/>
            <person name="Aoki K."/>
            <person name="Bayne E.H."/>
            <person name="Berlin A.M."/>
            <person name="Desjardins C.A."/>
            <person name="Dobbs E."/>
            <person name="Dukaj L."/>
            <person name="Fan L."/>
            <person name="FitzGerald M.G."/>
            <person name="French C."/>
            <person name="Gujja S."/>
            <person name="Hansen K."/>
            <person name="Keifenheim D."/>
            <person name="Levin J.Z."/>
            <person name="Mosher R.A."/>
            <person name="Mueller C.A."/>
            <person name="Pfiffner J."/>
            <person name="Priest M."/>
            <person name="Russ C."/>
            <person name="Smialowska A."/>
            <person name="Swoboda P."/>
            <person name="Sykes S.M."/>
            <person name="Vaughn M."/>
            <person name="Vengrova S."/>
            <person name="Yoder R."/>
            <person name="Zeng Q."/>
            <person name="Allshire R."/>
            <person name="Baulcombe D."/>
            <person name="Birren B.W."/>
            <person name="Brown W."/>
            <person name="Ekwall K."/>
            <person name="Kellis M."/>
            <person name="Leatherwood J."/>
            <person name="Levin H."/>
            <person name="Margalit H."/>
            <person name="Martienssen R."/>
            <person name="Nieduszynski C.A."/>
            <person name="Spatafora J.W."/>
            <person name="Friedman N."/>
            <person name="Dalgaard J.Z."/>
            <person name="Baumann P."/>
            <person name="Niki H."/>
            <person name="Regev A."/>
            <person name="Nusbaum C."/>
        </authorList>
    </citation>
    <scope>NUCLEOTIDE SEQUENCE [LARGE SCALE GENOMIC DNA]</scope>
    <source>
        <strain evidence="3">yFS286</strain>
    </source>
</reference>
<feature type="region of interest" description="Disordered" evidence="1">
    <location>
        <begin position="20"/>
        <end position="75"/>
    </location>
</feature>
<name>S9Q612_SCHOY</name>
<dbReference type="EMBL" id="KE503206">
    <property type="protein sequence ID" value="EPX75068.1"/>
    <property type="molecule type" value="Genomic_DNA"/>
</dbReference>
<dbReference type="RefSeq" id="XP_013017860.1">
    <property type="nucleotide sequence ID" value="XM_013162406.1"/>
</dbReference>
<evidence type="ECO:0000313" key="3">
    <source>
        <dbReference type="Proteomes" id="UP000016088"/>
    </source>
</evidence>
<proteinExistence type="predicted"/>
<feature type="compositionally biased region" description="Basic and acidic residues" evidence="1">
    <location>
        <begin position="31"/>
        <end position="43"/>
    </location>
</feature>
<evidence type="ECO:0000313" key="2">
    <source>
        <dbReference type="EMBL" id="EPX75068.1"/>
    </source>
</evidence>
<dbReference type="HOGENOM" id="CLU_1475955_0_0_1"/>
<organism evidence="2 3">
    <name type="scientific">Schizosaccharomyces octosporus (strain yFS286)</name>
    <name type="common">Fission yeast</name>
    <name type="synonym">Octosporomyces octosporus</name>
    <dbReference type="NCBI Taxonomy" id="483514"/>
    <lineage>
        <taxon>Eukaryota</taxon>
        <taxon>Fungi</taxon>
        <taxon>Dikarya</taxon>
        <taxon>Ascomycota</taxon>
        <taxon>Taphrinomycotina</taxon>
        <taxon>Schizosaccharomycetes</taxon>
        <taxon>Schizosaccharomycetales</taxon>
        <taxon>Schizosaccharomycetaceae</taxon>
        <taxon>Schizosaccharomyces</taxon>
    </lineage>
</organism>
<sequence>MFWTPPYGYKVRELGQRMWGGESRSVTHHQGTKEEEGTLELKQRRAGGVKTTKTMERRGGGTTEKRHNVDVGEESKLRKLKKTRLKLFIKVERCRSSKAAEANQQGKNDKDIRRVGGEKRGEKRGRSSLHLRGCLVVKERRRQGSCLVFEKLRFVYIWVAAEKRREEEEEEEEKVFFVAFKIS</sequence>
<accession>S9Q612</accession>
<protein>
    <submittedName>
        <fullName evidence="2">Uncharacterized protein</fullName>
    </submittedName>
</protein>
<gene>
    <name evidence="2" type="ORF">SOCG_05320</name>
</gene>
<dbReference type="AlphaFoldDB" id="S9Q612"/>
<feature type="compositionally biased region" description="Basic and acidic residues" evidence="1">
    <location>
        <begin position="53"/>
        <end position="75"/>
    </location>
</feature>
<keyword evidence="3" id="KW-1185">Reference proteome</keyword>
<dbReference type="GeneID" id="25033907"/>